<keyword evidence="2" id="KW-1185">Reference proteome</keyword>
<gene>
    <name evidence="1" type="ORF">CDAR_124281</name>
</gene>
<proteinExistence type="predicted"/>
<accession>A0AAV4RA85</accession>
<dbReference type="Proteomes" id="UP001054837">
    <property type="component" value="Unassembled WGS sequence"/>
</dbReference>
<comment type="caution">
    <text evidence="1">The sequence shown here is derived from an EMBL/GenBank/DDBJ whole genome shotgun (WGS) entry which is preliminary data.</text>
</comment>
<name>A0AAV4RA85_9ARAC</name>
<organism evidence="1 2">
    <name type="scientific">Caerostris darwini</name>
    <dbReference type="NCBI Taxonomy" id="1538125"/>
    <lineage>
        <taxon>Eukaryota</taxon>
        <taxon>Metazoa</taxon>
        <taxon>Ecdysozoa</taxon>
        <taxon>Arthropoda</taxon>
        <taxon>Chelicerata</taxon>
        <taxon>Arachnida</taxon>
        <taxon>Araneae</taxon>
        <taxon>Araneomorphae</taxon>
        <taxon>Entelegynae</taxon>
        <taxon>Araneoidea</taxon>
        <taxon>Araneidae</taxon>
        <taxon>Caerostris</taxon>
    </lineage>
</organism>
<dbReference type="AlphaFoldDB" id="A0AAV4RA85"/>
<evidence type="ECO:0000313" key="2">
    <source>
        <dbReference type="Proteomes" id="UP001054837"/>
    </source>
</evidence>
<reference evidence="1 2" key="1">
    <citation type="submission" date="2021-06" db="EMBL/GenBank/DDBJ databases">
        <title>Caerostris darwini draft genome.</title>
        <authorList>
            <person name="Kono N."/>
            <person name="Arakawa K."/>
        </authorList>
    </citation>
    <scope>NUCLEOTIDE SEQUENCE [LARGE SCALE GENOMIC DNA]</scope>
</reference>
<dbReference type="EMBL" id="BPLQ01005806">
    <property type="protein sequence ID" value="GIY17529.1"/>
    <property type="molecule type" value="Genomic_DNA"/>
</dbReference>
<protein>
    <submittedName>
        <fullName evidence="1">Uncharacterized protein</fullName>
    </submittedName>
</protein>
<sequence>MKIFPIKDEELCFEFNFVKISSKSKVVTVIKKSLLHPLRYRKQQNKNESSSQIGLLSGAFTLKPRAIRWPTLIPFIAERTNRIWRPCDSTFVYAHSFCDAISANAFVARGWDFGVFQQLI</sequence>
<evidence type="ECO:0000313" key="1">
    <source>
        <dbReference type="EMBL" id="GIY17529.1"/>
    </source>
</evidence>